<name>I3C430_9FLAO</name>
<evidence type="ECO:0000313" key="2">
    <source>
        <dbReference type="EMBL" id="EIJ38373.1"/>
    </source>
</evidence>
<feature type="transmembrane region" description="Helical" evidence="1">
    <location>
        <begin position="181"/>
        <end position="203"/>
    </location>
</feature>
<dbReference type="AlphaFoldDB" id="I3C430"/>
<dbReference type="eggNOG" id="ENOG50339EV">
    <property type="taxonomic scope" value="Bacteria"/>
</dbReference>
<keyword evidence="1" id="KW-1133">Transmembrane helix</keyword>
<keyword evidence="1" id="KW-0812">Transmembrane</keyword>
<keyword evidence="1" id="KW-0472">Membrane</keyword>
<evidence type="ECO:0000256" key="1">
    <source>
        <dbReference type="SAM" id="Phobius"/>
    </source>
</evidence>
<dbReference type="HOGENOM" id="CLU_113628_0_0_10"/>
<feature type="transmembrane region" description="Helical" evidence="1">
    <location>
        <begin position="114"/>
        <end position="133"/>
    </location>
</feature>
<dbReference type="STRING" id="926559.JoomaDRAFT_1358"/>
<feature type="transmembrane region" description="Helical" evidence="1">
    <location>
        <begin position="140"/>
        <end position="161"/>
    </location>
</feature>
<gene>
    <name evidence="2" type="ORF">JoomaDRAFT_1358</name>
</gene>
<accession>I3C430</accession>
<sequence>MSLTSEQIQFIDNYLKNEGIEYLDIRVEMIDHVASGVEIEMKEHGTLFYEAFKKYMLLHKKGLLNSNRKFLRSVDIRLLKNFFSNAWSLQCILVFIMGYIGMNFLISNLYSFKAINMISTTISIGGALLYSILVFKRKKWFNFSAIQRLGLFFVLISQLGTSFGKYLFTLNSLQELSGNKFYMLSVSNALLFTAYYLMLVTGIQYKKAYKKQFIAL</sequence>
<evidence type="ECO:0000313" key="3">
    <source>
        <dbReference type="Proteomes" id="UP000004690"/>
    </source>
</evidence>
<dbReference type="OrthoDB" id="1345503at2"/>
<feature type="transmembrane region" description="Helical" evidence="1">
    <location>
        <begin position="82"/>
        <end position="102"/>
    </location>
</feature>
<proteinExistence type="predicted"/>
<reference evidence="2 3" key="1">
    <citation type="submission" date="2012-02" db="EMBL/GenBank/DDBJ databases">
        <title>Improved High-Quality Draft genome of Joostella marina DSM 19592.</title>
        <authorList>
            <consortium name="US DOE Joint Genome Institute (JGI-PGF)"/>
            <person name="Lucas S."/>
            <person name="Copeland A."/>
            <person name="Lapidus A."/>
            <person name="Bruce D."/>
            <person name="Goodwin L."/>
            <person name="Pitluck S."/>
            <person name="Peters L."/>
            <person name="Chertkov O."/>
            <person name="Ovchinnikova G."/>
            <person name="Kyrpides N."/>
            <person name="Mavromatis K."/>
            <person name="Detter J.C."/>
            <person name="Han C."/>
            <person name="Land M."/>
            <person name="Hauser L."/>
            <person name="Markowitz V."/>
            <person name="Cheng J.-F."/>
            <person name="Hugenholtz P."/>
            <person name="Woyke T."/>
            <person name="Wu D."/>
            <person name="Tindall B."/>
            <person name="Brambilla E."/>
            <person name="Klenk H.-P."/>
            <person name="Eisen J.A."/>
        </authorList>
    </citation>
    <scope>NUCLEOTIDE SEQUENCE [LARGE SCALE GENOMIC DNA]</scope>
    <source>
        <strain evidence="2 3">DSM 19592</strain>
    </source>
</reference>
<organism evidence="2 3">
    <name type="scientific">Galbibacter orientalis DSM 19592</name>
    <dbReference type="NCBI Taxonomy" id="926559"/>
    <lineage>
        <taxon>Bacteria</taxon>
        <taxon>Pseudomonadati</taxon>
        <taxon>Bacteroidota</taxon>
        <taxon>Flavobacteriia</taxon>
        <taxon>Flavobacteriales</taxon>
        <taxon>Flavobacteriaceae</taxon>
        <taxon>Galbibacter</taxon>
    </lineage>
</organism>
<dbReference type="RefSeq" id="WP_008611542.1">
    <property type="nucleotide sequence ID" value="NZ_JH651379.1"/>
</dbReference>
<keyword evidence="3" id="KW-1185">Reference proteome</keyword>
<dbReference type="Proteomes" id="UP000004690">
    <property type="component" value="Unassembled WGS sequence"/>
</dbReference>
<protein>
    <submittedName>
        <fullName evidence="2">Uncharacterized protein</fullName>
    </submittedName>
</protein>
<dbReference type="EMBL" id="JH651379">
    <property type="protein sequence ID" value="EIJ38373.1"/>
    <property type="molecule type" value="Genomic_DNA"/>
</dbReference>